<accession>A0A6G0WRF9</accession>
<dbReference type="VEuPathDB" id="FungiDB:AeMF1_011316"/>
<dbReference type="AlphaFoldDB" id="A0A6G0WRF9"/>
<feature type="transmembrane region" description="Helical" evidence="1">
    <location>
        <begin position="331"/>
        <end position="353"/>
    </location>
</feature>
<organism evidence="2 3">
    <name type="scientific">Aphanomyces euteiches</name>
    <dbReference type="NCBI Taxonomy" id="100861"/>
    <lineage>
        <taxon>Eukaryota</taxon>
        <taxon>Sar</taxon>
        <taxon>Stramenopiles</taxon>
        <taxon>Oomycota</taxon>
        <taxon>Saprolegniomycetes</taxon>
        <taxon>Saprolegniales</taxon>
        <taxon>Verrucalvaceae</taxon>
        <taxon>Aphanomyces</taxon>
    </lineage>
</organism>
<dbReference type="EMBL" id="VJMJ01000158">
    <property type="protein sequence ID" value="KAF0730013.1"/>
    <property type="molecule type" value="Genomic_DNA"/>
</dbReference>
<comment type="caution">
    <text evidence="2">The sequence shown here is derived from an EMBL/GenBank/DDBJ whole genome shotgun (WGS) entry which is preliminary data.</text>
</comment>
<dbReference type="InterPro" id="IPR027948">
    <property type="entry name" value="DUF4436"/>
</dbReference>
<gene>
    <name evidence="2" type="ORF">Ae201684_012502</name>
</gene>
<keyword evidence="1" id="KW-0472">Membrane</keyword>
<feature type="transmembrane region" description="Helical" evidence="1">
    <location>
        <begin position="81"/>
        <end position="100"/>
    </location>
</feature>
<keyword evidence="3" id="KW-1185">Reference proteome</keyword>
<sequence length="360" mass="39685">MTTSSTRRETLDVRPRSQFEIDQQLLVTIRTPSDADADYTSMQLPPGEQVRHSNHRDNGVDTILMETRANKPIDKRVWQQGGVVALFLAFFLVAFIPFVVNQNDDKFLGYDLLYVQGNLSNLELQIILSNMNTNDFDLTASSTLGQPPSQVFNTTSGTITKPFRILVGSNAAVVTPAASNPFAPLKSKIPLATGSIGWYPFDKYELMLPVAALTGSSAFDSSVKPLDLAFVVLAPENFDWKFTINEQASKDASAQAGTTVLQVHVRRKFNLYVVLVFVGIWAVTFSIGYIGSCAVIWQRRAVDNPVIFVSALFAVPAVRNTLPGKPPYGCLFDILCTYFAIAACLTYLVLMAISYMKKQA</sequence>
<keyword evidence="1" id="KW-1133">Transmembrane helix</keyword>
<name>A0A6G0WRF9_9STRA</name>
<evidence type="ECO:0000313" key="2">
    <source>
        <dbReference type="EMBL" id="KAF0730013.1"/>
    </source>
</evidence>
<reference evidence="2 3" key="1">
    <citation type="submission" date="2019-07" db="EMBL/GenBank/DDBJ databases">
        <title>Genomics analysis of Aphanomyces spp. identifies a new class of oomycete effector associated with host adaptation.</title>
        <authorList>
            <person name="Gaulin E."/>
        </authorList>
    </citation>
    <scope>NUCLEOTIDE SEQUENCE [LARGE SCALE GENOMIC DNA]</scope>
    <source>
        <strain evidence="2 3">ATCC 201684</strain>
    </source>
</reference>
<evidence type="ECO:0000256" key="1">
    <source>
        <dbReference type="SAM" id="Phobius"/>
    </source>
</evidence>
<keyword evidence="1" id="KW-0812">Transmembrane</keyword>
<dbReference type="Pfam" id="PF14494">
    <property type="entry name" value="DUF4436"/>
    <property type="match status" value="1"/>
</dbReference>
<feature type="transmembrane region" description="Helical" evidence="1">
    <location>
        <begin position="269"/>
        <end position="290"/>
    </location>
</feature>
<proteinExistence type="predicted"/>
<dbReference type="Proteomes" id="UP000481153">
    <property type="component" value="Unassembled WGS sequence"/>
</dbReference>
<protein>
    <recommendedName>
        <fullName evidence="4">Transmembrane protein</fullName>
    </recommendedName>
</protein>
<evidence type="ECO:0008006" key="4">
    <source>
        <dbReference type="Google" id="ProtNLM"/>
    </source>
</evidence>
<evidence type="ECO:0000313" key="3">
    <source>
        <dbReference type="Proteomes" id="UP000481153"/>
    </source>
</evidence>